<dbReference type="GeneID" id="54279868"/>
<dbReference type="RefSeq" id="XP_033381116.1">
    <property type="nucleotide sequence ID" value="XM_033522471.1"/>
</dbReference>
<accession>A0A6A5XIW9</accession>
<proteinExistence type="predicted"/>
<keyword evidence="3" id="KW-1185">Reference proteome</keyword>
<evidence type="ECO:0000313" key="3">
    <source>
        <dbReference type="Proteomes" id="UP000799778"/>
    </source>
</evidence>
<evidence type="ECO:0000313" key="2">
    <source>
        <dbReference type="EMBL" id="KAF2012777.1"/>
    </source>
</evidence>
<dbReference type="Proteomes" id="UP000799778">
    <property type="component" value="Unassembled WGS sequence"/>
</dbReference>
<evidence type="ECO:0000256" key="1">
    <source>
        <dbReference type="SAM" id="MobiDB-lite"/>
    </source>
</evidence>
<gene>
    <name evidence="2" type="ORF">BU24DRAFT_258583</name>
</gene>
<sequence>MKTGRMSTLFSKTRLLQASRAEFSRILSNLALQFAVLGCTDVALRLVSRLNKYDADDHEEVVIRPLWLLWNSIDDWPAGEKERAHDRISSERIRARDQAAGAEDGEERVGKHAKIDVADRPVTNEDLQAMIDKTAFEYQRDWWFPNRQVSFGSVQAIREYKTLYDREFTPESMQEALKEMLGKVNEISGGKIMNVRQGAASSDVSSGLVSALNLSLQLKEQGVEFECESELLLEPEEILGIIALRMDATRQVWFLSQCRRAWNMLKEGALARMIGVDEARLSQFAQDIEAAIDERIKNGRLALKDSSLQNILKTIETNTLSNPTNRDLDISPDSDSDPTKIHHPPATHSALTTASDRLQTTLPSSYQSLLLLTNGLSPFTNGTISEPPLYPIEKVIWLKDGYDFLMDMSLDIPCAPPFNFPDDFREAWPRLGNALQIGGEDVLHTFLIPPSKTAEIREYLLPVLEDDTGRFDEGIKSTLRGAIEDFAGSLEGFKKMEWACVRWDKYEMDVFVDLKAYLMSVAERGARVERDVVVDGGFFGYLLLNSHDSGSQS</sequence>
<dbReference type="EMBL" id="ML978072">
    <property type="protein sequence ID" value="KAF2012777.1"/>
    <property type="molecule type" value="Genomic_DNA"/>
</dbReference>
<name>A0A6A5XIW9_9PLEO</name>
<dbReference type="OrthoDB" id="2788868at2759"/>
<reference evidence="2" key="1">
    <citation type="journal article" date="2020" name="Stud. Mycol.">
        <title>101 Dothideomycetes genomes: a test case for predicting lifestyles and emergence of pathogens.</title>
        <authorList>
            <person name="Haridas S."/>
            <person name="Albert R."/>
            <person name="Binder M."/>
            <person name="Bloem J."/>
            <person name="Labutti K."/>
            <person name="Salamov A."/>
            <person name="Andreopoulos B."/>
            <person name="Baker S."/>
            <person name="Barry K."/>
            <person name="Bills G."/>
            <person name="Bluhm B."/>
            <person name="Cannon C."/>
            <person name="Castanera R."/>
            <person name="Culley D."/>
            <person name="Daum C."/>
            <person name="Ezra D."/>
            <person name="Gonzalez J."/>
            <person name="Henrissat B."/>
            <person name="Kuo A."/>
            <person name="Liang C."/>
            <person name="Lipzen A."/>
            <person name="Lutzoni F."/>
            <person name="Magnuson J."/>
            <person name="Mondo S."/>
            <person name="Nolan M."/>
            <person name="Ohm R."/>
            <person name="Pangilinan J."/>
            <person name="Park H.-J."/>
            <person name="Ramirez L."/>
            <person name="Alfaro M."/>
            <person name="Sun H."/>
            <person name="Tritt A."/>
            <person name="Yoshinaga Y."/>
            <person name="Zwiers L.-H."/>
            <person name="Turgeon B."/>
            <person name="Goodwin S."/>
            <person name="Spatafora J."/>
            <person name="Crous P."/>
            <person name="Grigoriev I."/>
        </authorList>
    </citation>
    <scope>NUCLEOTIDE SEQUENCE</scope>
    <source>
        <strain evidence="2">CBS 175.79</strain>
    </source>
</reference>
<feature type="region of interest" description="Disordered" evidence="1">
    <location>
        <begin position="322"/>
        <end position="353"/>
    </location>
</feature>
<organism evidence="2 3">
    <name type="scientific">Aaosphaeria arxii CBS 175.79</name>
    <dbReference type="NCBI Taxonomy" id="1450172"/>
    <lineage>
        <taxon>Eukaryota</taxon>
        <taxon>Fungi</taxon>
        <taxon>Dikarya</taxon>
        <taxon>Ascomycota</taxon>
        <taxon>Pezizomycotina</taxon>
        <taxon>Dothideomycetes</taxon>
        <taxon>Pleosporomycetidae</taxon>
        <taxon>Pleosporales</taxon>
        <taxon>Pleosporales incertae sedis</taxon>
        <taxon>Aaosphaeria</taxon>
    </lineage>
</organism>
<dbReference type="AlphaFoldDB" id="A0A6A5XIW9"/>
<protein>
    <submittedName>
        <fullName evidence="2">Uncharacterized protein</fullName>
    </submittedName>
</protein>